<proteinExistence type="predicted"/>
<feature type="non-terminal residue" evidence="2">
    <location>
        <position position="1"/>
    </location>
</feature>
<gene>
    <name evidence="2" type="ORF">JS521_17990</name>
</gene>
<organism evidence="2 3">
    <name type="scientific">Streptomyces durocortorensis</name>
    <dbReference type="NCBI Taxonomy" id="2811104"/>
    <lineage>
        <taxon>Bacteria</taxon>
        <taxon>Bacillati</taxon>
        <taxon>Actinomycetota</taxon>
        <taxon>Actinomycetes</taxon>
        <taxon>Kitasatosporales</taxon>
        <taxon>Streptomycetaceae</taxon>
        <taxon>Streptomyces</taxon>
    </lineage>
</organism>
<protein>
    <submittedName>
        <fullName evidence="2">Uncharacterized protein</fullName>
    </submittedName>
</protein>
<accession>A0ABS2HXG6</accession>
<feature type="compositionally biased region" description="Low complexity" evidence="1">
    <location>
        <begin position="13"/>
        <end position="26"/>
    </location>
</feature>
<evidence type="ECO:0000256" key="1">
    <source>
        <dbReference type="SAM" id="MobiDB-lite"/>
    </source>
</evidence>
<feature type="region of interest" description="Disordered" evidence="1">
    <location>
        <begin position="10"/>
        <end position="87"/>
    </location>
</feature>
<keyword evidence="3" id="KW-1185">Reference proteome</keyword>
<comment type="caution">
    <text evidence="2">The sequence shown here is derived from an EMBL/GenBank/DDBJ whole genome shotgun (WGS) entry which is preliminary data.</text>
</comment>
<reference evidence="2 3" key="1">
    <citation type="submission" date="2021-02" db="EMBL/GenBank/DDBJ databases">
        <title>Genome Streptomyces sp. RHZ10.</title>
        <authorList>
            <person name="Besaury L."/>
        </authorList>
    </citation>
    <scope>NUCLEOTIDE SEQUENCE [LARGE SCALE GENOMIC DNA]</scope>
    <source>
        <strain evidence="2 3">RHZ10</strain>
    </source>
</reference>
<dbReference type="EMBL" id="JAFEUF010000085">
    <property type="protein sequence ID" value="MBM7055706.1"/>
    <property type="molecule type" value="Genomic_DNA"/>
</dbReference>
<evidence type="ECO:0000313" key="3">
    <source>
        <dbReference type="Proteomes" id="UP000712045"/>
    </source>
</evidence>
<sequence>LGCWGVIAKAESARASASGPAAVGAARPRRTLAHTRADTPPDPGETDPGCPGETPSPSPADPSPSDTASGGQDEPDDPCAPEESAAV</sequence>
<name>A0ABS2HXG6_9ACTN</name>
<dbReference type="Proteomes" id="UP000712045">
    <property type="component" value="Unassembled WGS sequence"/>
</dbReference>
<evidence type="ECO:0000313" key="2">
    <source>
        <dbReference type="EMBL" id="MBM7055706.1"/>
    </source>
</evidence>